<keyword evidence="3" id="KW-1185">Reference proteome</keyword>
<keyword evidence="1" id="KW-1133">Transmembrane helix</keyword>
<accession>A0A660CHI6</accession>
<dbReference type="AlphaFoldDB" id="A0A660CHI6"/>
<dbReference type="Proteomes" id="UP000317303">
    <property type="component" value="Unassembled WGS sequence"/>
</dbReference>
<reference evidence="2 3" key="1">
    <citation type="submission" date="2019-07" db="EMBL/GenBank/DDBJ databases">
        <title>R&amp;d 2014.</title>
        <authorList>
            <person name="Klenk H.-P."/>
        </authorList>
    </citation>
    <scope>NUCLEOTIDE SEQUENCE [LARGE SCALE GENOMIC DNA]</scope>
    <source>
        <strain evidence="2 3">DSM 43194</strain>
    </source>
</reference>
<gene>
    <name evidence="2" type="ORF">JD82_03744</name>
</gene>
<comment type="caution">
    <text evidence="2">The sequence shown here is derived from an EMBL/GenBank/DDBJ whole genome shotgun (WGS) entry which is preliminary data.</text>
</comment>
<proteinExistence type="predicted"/>
<dbReference type="RefSeq" id="WP_145600566.1">
    <property type="nucleotide sequence ID" value="NZ_JOIJ01000001.1"/>
</dbReference>
<dbReference type="EMBL" id="VLJV01000001">
    <property type="protein sequence ID" value="TWH21874.1"/>
    <property type="molecule type" value="Genomic_DNA"/>
</dbReference>
<protein>
    <submittedName>
        <fullName evidence="2">Uncharacterized protein</fullName>
    </submittedName>
</protein>
<name>A0A660CHI6_9PSEU</name>
<feature type="transmembrane region" description="Helical" evidence="1">
    <location>
        <begin position="6"/>
        <end position="22"/>
    </location>
</feature>
<sequence>MPDWFWYVVSPLVIGGYLYFQWSQKRKTKSEYDKLANKLGWQYAPTDISLSRKYTGDPFDWGKWDKAEHVFRGTWRDRPLEVFEYSANMKENDRAGDEVTKRRRFQIVSVSLGKKVPNIDIEKRGPIGKLARKLGLRGLETGDTDFDEQYTISTDDPDFASAVVTGDLRSWLMSDGRSKDNPIRIVGDSVLTWRTGPLELDDIEHRLRFLHDFLAQAPKLSR</sequence>
<keyword evidence="1" id="KW-0812">Transmembrane</keyword>
<evidence type="ECO:0000313" key="2">
    <source>
        <dbReference type="EMBL" id="TWH21874.1"/>
    </source>
</evidence>
<dbReference type="OrthoDB" id="3429251at2"/>
<keyword evidence="1" id="KW-0472">Membrane</keyword>
<organism evidence="2 3">
    <name type="scientific">Prauserella rugosa</name>
    <dbReference type="NCBI Taxonomy" id="43354"/>
    <lineage>
        <taxon>Bacteria</taxon>
        <taxon>Bacillati</taxon>
        <taxon>Actinomycetota</taxon>
        <taxon>Actinomycetes</taxon>
        <taxon>Pseudonocardiales</taxon>
        <taxon>Pseudonocardiaceae</taxon>
        <taxon>Prauserella</taxon>
    </lineage>
</organism>
<evidence type="ECO:0000313" key="3">
    <source>
        <dbReference type="Proteomes" id="UP000317303"/>
    </source>
</evidence>
<evidence type="ECO:0000256" key="1">
    <source>
        <dbReference type="SAM" id="Phobius"/>
    </source>
</evidence>